<dbReference type="AlphaFoldDB" id="A0A409XGE4"/>
<dbReference type="Proteomes" id="UP000283269">
    <property type="component" value="Unassembled WGS sequence"/>
</dbReference>
<organism evidence="1 2">
    <name type="scientific">Psilocybe cyanescens</name>
    <dbReference type="NCBI Taxonomy" id="93625"/>
    <lineage>
        <taxon>Eukaryota</taxon>
        <taxon>Fungi</taxon>
        <taxon>Dikarya</taxon>
        <taxon>Basidiomycota</taxon>
        <taxon>Agaricomycotina</taxon>
        <taxon>Agaricomycetes</taxon>
        <taxon>Agaricomycetidae</taxon>
        <taxon>Agaricales</taxon>
        <taxon>Agaricineae</taxon>
        <taxon>Strophariaceae</taxon>
        <taxon>Psilocybe</taxon>
    </lineage>
</organism>
<accession>A0A409XGE4</accession>
<protein>
    <submittedName>
        <fullName evidence="1">Uncharacterized protein</fullName>
    </submittedName>
</protein>
<name>A0A409XGE4_PSICY</name>
<evidence type="ECO:0000313" key="2">
    <source>
        <dbReference type="Proteomes" id="UP000283269"/>
    </source>
</evidence>
<dbReference type="EMBL" id="NHYD01001831">
    <property type="protein sequence ID" value="PPQ89767.1"/>
    <property type="molecule type" value="Genomic_DNA"/>
</dbReference>
<dbReference type="InParanoid" id="A0A409XGE4"/>
<keyword evidence="2" id="KW-1185">Reference proteome</keyword>
<evidence type="ECO:0000313" key="1">
    <source>
        <dbReference type="EMBL" id="PPQ89767.1"/>
    </source>
</evidence>
<reference evidence="1 2" key="1">
    <citation type="journal article" date="2018" name="Evol. Lett.">
        <title>Horizontal gene cluster transfer increased hallucinogenic mushroom diversity.</title>
        <authorList>
            <person name="Reynolds H.T."/>
            <person name="Vijayakumar V."/>
            <person name="Gluck-Thaler E."/>
            <person name="Korotkin H.B."/>
            <person name="Matheny P.B."/>
            <person name="Slot J.C."/>
        </authorList>
    </citation>
    <scope>NUCLEOTIDE SEQUENCE [LARGE SCALE GENOMIC DNA]</scope>
    <source>
        <strain evidence="1 2">2631</strain>
    </source>
</reference>
<comment type="caution">
    <text evidence="1">The sequence shown here is derived from an EMBL/GenBank/DDBJ whole genome shotgun (WGS) entry which is preliminary data.</text>
</comment>
<gene>
    <name evidence="1" type="ORF">CVT25_008051</name>
</gene>
<sequence>MLMNNPIFAQLSGEESVRPTLLTREDVESDRVTMNLIKLSGDALHLQSPVLDGASKEIHLPAARPKFPLSCLSRTKVPQSGSLTIGH</sequence>
<proteinExistence type="predicted"/>